<dbReference type="InterPro" id="IPR052254">
    <property type="entry name" value="CUL4-DDB1_E3_ligase_receptor"/>
</dbReference>
<dbReference type="Proteomes" id="UP000019487">
    <property type="component" value="Unassembled WGS sequence"/>
</dbReference>
<evidence type="ECO:0000313" key="4">
    <source>
        <dbReference type="Proteomes" id="UP000019487"/>
    </source>
</evidence>
<organism evidence="3 4">
    <name type="scientific">Sclerotinia borealis (strain F-4128)</name>
    <dbReference type="NCBI Taxonomy" id="1432307"/>
    <lineage>
        <taxon>Eukaryota</taxon>
        <taxon>Fungi</taxon>
        <taxon>Dikarya</taxon>
        <taxon>Ascomycota</taxon>
        <taxon>Pezizomycotina</taxon>
        <taxon>Leotiomycetes</taxon>
        <taxon>Helotiales</taxon>
        <taxon>Sclerotiniaceae</taxon>
        <taxon>Sclerotinia</taxon>
    </lineage>
</organism>
<evidence type="ECO:0000256" key="2">
    <source>
        <dbReference type="ARBA" id="ARBA00022737"/>
    </source>
</evidence>
<name>W9CJQ0_SCLBF</name>
<gene>
    <name evidence="3" type="ORF">SBOR_3381</name>
</gene>
<dbReference type="PANTHER" id="PTHR44472:SF1">
    <property type="entry name" value="DDB1 AND CUL4 ASSOCIATED FACTOR 4"/>
    <property type="match status" value="1"/>
</dbReference>
<dbReference type="InterPro" id="IPR036322">
    <property type="entry name" value="WD40_repeat_dom_sf"/>
</dbReference>
<dbReference type="OrthoDB" id="128867at2759"/>
<dbReference type="SUPFAM" id="SSF50978">
    <property type="entry name" value="WD40 repeat-like"/>
    <property type="match status" value="1"/>
</dbReference>
<dbReference type="InterPro" id="IPR015943">
    <property type="entry name" value="WD40/YVTN_repeat-like_dom_sf"/>
</dbReference>
<sequence>MSEAPQLPGYFYDSEKRKYFKIQANVPSSSAYSSQDVKRRKLDDADKQAQSLRVQRNVGRIKRARILKDPIAGGFLSVGFGQSGLDAIATSVYAHSLCNIGDFRLLRGTAGLFEVIPQRSEICDTSVRFTTTSGPGIRHHSVDFETVATSARPAMDVSRIDTNPTRIQGVSTPFLRNIYEQQFTSLSVNETHGHVATTWSGAAADAGIAISPCLQTWNNLSSAQAQHAARTDIVIGPGEARGKVDILSSTSAPPTSQYTFAIGSSKGVLLIDRNLDTSWIRQQPFENSDSYPRDVFALDFLPNHKDILLTGERRGILSITDLRSSHQGLKSGKIKHTSCITHIKPLDEHRILVAGCASDLCQYDTRFIKPNTFNAPCIKGKERRSEYVSATKSCLSYPDYVTDGYLIIGLDVDLELGVIAVAQNHDKCIKLFSLHGGHILPTRPGFGIYEDDDELHFLEPFVGHLKFVQDTPNAPKSLWAATQRRLMRFSIDRRETLLS</sequence>
<dbReference type="HOGENOM" id="CLU_030123_0_0_1"/>
<dbReference type="STRING" id="1432307.W9CJQ0"/>
<dbReference type="Gene3D" id="2.130.10.10">
    <property type="entry name" value="YVTN repeat-like/Quinoprotein amine dehydrogenase"/>
    <property type="match status" value="1"/>
</dbReference>
<protein>
    <recommendedName>
        <fullName evidence="5">Myocyte-specific enhancer factor 2d</fullName>
    </recommendedName>
</protein>
<comment type="caution">
    <text evidence="3">The sequence shown here is derived from an EMBL/GenBank/DDBJ whole genome shotgun (WGS) entry which is preliminary data.</text>
</comment>
<dbReference type="GO" id="GO:0080008">
    <property type="term" value="C:Cul4-RING E3 ubiquitin ligase complex"/>
    <property type="evidence" value="ECO:0007669"/>
    <property type="project" value="TreeGrafter"/>
</dbReference>
<keyword evidence="4" id="KW-1185">Reference proteome</keyword>
<dbReference type="PANTHER" id="PTHR44472">
    <property type="entry name" value="DDB1- AND CUL4-ASSOCIATED FACTOR 4-RELATED"/>
    <property type="match status" value="1"/>
</dbReference>
<reference evidence="3 4" key="1">
    <citation type="journal article" date="2014" name="Genome Announc.">
        <title>Draft genome sequence of Sclerotinia borealis, a psychrophilic plant pathogenic fungus.</title>
        <authorList>
            <person name="Mardanov A.V."/>
            <person name="Beletsky A.V."/>
            <person name="Kadnikov V.V."/>
            <person name="Ignatov A.N."/>
            <person name="Ravin N.V."/>
        </authorList>
    </citation>
    <scope>NUCLEOTIDE SEQUENCE [LARGE SCALE GENOMIC DNA]</scope>
    <source>
        <strain evidence="4">F-4157</strain>
    </source>
</reference>
<dbReference type="EMBL" id="AYSA01000146">
    <property type="protein sequence ID" value="ESZ96223.1"/>
    <property type="molecule type" value="Genomic_DNA"/>
</dbReference>
<keyword evidence="2" id="KW-0677">Repeat</keyword>
<proteinExistence type="predicted"/>
<evidence type="ECO:0000256" key="1">
    <source>
        <dbReference type="ARBA" id="ARBA00022574"/>
    </source>
</evidence>
<keyword evidence="1" id="KW-0853">WD repeat</keyword>
<evidence type="ECO:0008006" key="5">
    <source>
        <dbReference type="Google" id="ProtNLM"/>
    </source>
</evidence>
<accession>W9CJQ0</accession>
<evidence type="ECO:0000313" key="3">
    <source>
        <dbReference type="EMBL" id="ESZ96223.1"/>
    </source>
</evidence>
<dbReference type="AlphaFoldDB" id="W9CJQ0"/>